<keyword evidence="1" id="KW-0812">Transmembrane</keyword>
<dbReference type="EMBL" id="FNHL01000001">
    <property type="protein sequence ID" value="SDM18358.1"/>
    <property type="molecule type" value="Genomic_DNA"/>
</dbReference>
<sequence length="145" mass="15263">MRSRIRGSSTALGYVMTLSITAVLISGLLISTGGVVEDQRDSVARDELDVAGQRLAATLMSADRLAASGGEDVRVQIQLFDSVVGSQYFVEVDSSASELVLRSDAGVTVRVRYVTSLDVVIDGPVAGEMVVELSDDGSTLEVRPA</sequence>
<reference evidence="3" key="1">
    <citation type="submission" date="2016-10" db="EMBL/GenBank/DDBJ databases">
        <authorList>
            <person name="Varghese N."/>
            <person name="Submissions S."/>
        </authorList>
    </citation>
    <scope>NUCLEOTIDE SEQUENCE [LARGE SCALE GENOMIC DNA]</scope>
    <source>
        <strain evidence="3">CGMCC 1.10119</strain>
    </source>
</reference>
<gene>
    <name evidence="2" type="ORF">SAMN04487949_1184</name>
</gene>
<dbReference type="InterPro" id="IPR055690">
    <property type="entry name" value="DUF7266"/>
</dbReference>
<keyword evidence="1" id="KW-1133">Transmembrane helix</keyword>
<accession>A0A1G9R547</accession>
<organism evidence="2 3">
    <name type="scientific">Halogranum gelatinilyticum</name>
    <dbReference type="NCBI Taxonomy" id="660521"/>
    <lineage>
        <taxon>Archaea</taxon>
        <taxon>Methanobacteriati</taxon>
        <taxon>Methanobacteriota</taxon>
        <taxon>Stenosarchaea group</taxon>
        <taxon>Halobacteria</taxon>
        <taxon>Halobacteriales</taxon>
        <taxon>Haloferacaceae</taxon>
    </lineage>
</organism>
<keyword evidence="1" id="KW-0472">Membrane</keyword>
<dbReference type="OrthoDB" id="226715at2157"/>
<dbReference type="Pfam" id="PF23928">
    <property type="entry name" value="DUF7266"/>
    <property type="match status" value="1"/>
</dbReference>
<dbReference type="Proteomes" id="UP000199451">
    <property type="component" value="Unassembled WGS sequence"/>
</dbReference>
<evidence type="ECO:0000256" key="1">
    <source>
        <dbReference type="SAM" id="Phobius"/>
    </source>
</evidence>
<evidence type="ECO:0000313" key="3">
    <source>
        <dbReference type="Proteomes" id="UP000199451"/>
    </source>
</evidence>
<feature type="transmembrane region" description="Helical" evidence="1">
    <location>
        <begin position="12"/>
        <end position="36"/>
    </location>
</feature>
<proteinExistence type="predicted"/>
<protein>
    <submittedName>
        <fullName evidence="2">Uncharacterized protein</fullName>
    </submittedName>
</protein>
<name>A0A1G9R547_9EURY</name>
<evidence type="ECO:0000313" key="2">
    <source>
        <dbReference type="EMBL" id="SDM18358.1"/>
    </source>
</evidence>
<dbReference type="AlphaFoldDB" id="A0A1G9R547"/>
<dbReference type="RefSeq" id="WP_089694982.1">
    <property type="nucleotide sequence ID" value="NZ_FNHL01000001.1"/>
</dbReference>
<dbReference type="STRING" id="660521.SAMN04487949_1184"/>
<keyword evidence="3" id="KW-1185">Reference proteome</keyword>